<protein>
    <submittedName>
        <fullName evidence="1">Uncharacterized protein</fullName>
    </submittedName>
</protein>
<evidence type="ECO:0000313" key="1">
    <source>
        <dbReference type="EMBL" id="KTB41140.1"/>
    </source>
</evidence>
<dbReference type="EMBL" id="LATX01001508">
    <property type="protein sequence ID" value="KTB41140.1"/>
    <property type="molecule type" value="Genomic_DNA"/>
</dbReference>
<name>A0A0W0FXR1_MONRR</name>
<accession>A0A0W0FXR1</accession>
<organism evidence="1 2">
    <name type="scientific">Moniliophthora roreri</name>
    <name type="common">Frosty pod rot fungus</name>
    <name type="synonym">Monilia roreri</name>
    <dbReference type="NCBI Taxonomy" id="221103"/>
    <lineage>
        <taxon>Eukaryota</taxon>
        <taxon>Fungi</taxon>
        <taxon>Dikarya</taxon>
        <taxon>Basidiomycota</taxon>
        <taxon>Agaricomycotina</taxon>
        <taxon>Agaricomycetes</taxon>
        <taxon>Agaricomycetidae</taxon>
        <taxon>Agaricales</taxon>
        <taxon>Marasmiineae</taxon>
        <taxon>Marasmiaceae</taxon>
        <taxon>Moniliophthora</taxon>
    </lineage>
</organism>
<sequence>MSPTNTIISAGSKPIRVPRQFMTGVITLHTSSREANLIVPNAIHRTLQTDSIQRQLYRQYWKAGHH</sequence>
<dbReference type="Proteomes" id="UP000054988">
    <property type="component" value="Unassembled WGS sequence"/>
</dbReference>
<evidence type="ECO:0000313" key="2">
    <source>
        <dbReference type="Proteomes" id="UP000054988"/>
    </source>
</evidence>
<gene>
    <name evidence="1" type="ORF">WG66_6280</name>
</gene>
<reference evidence="1 2" key="1">
    <citation type="submission" date="2015-12" db="EMBL/GenBank/DDBJ databases">
        <title>Draft genome sequence of Moniliophthora roreri, the causal agent of frosty pod rot of cacao.</title>
        <authorList>
            <person name="Aime M.C."/>
            <person name="Diaz-Valderrama J.R."/>
            <person name="Kijpornyongpan T."/>
            <person name="Phillips-Mora W."/>
        </authorList>
    </citation>
    <scope>NUCLEOTIDE SEQUENCE [LARGE SCALE GENOMIC DNA]</scope>
    <source>
        <strain evidence="1 2">MCA 2952</strain>
    </source>
</reference>
<proteinExistence type="predicted"/>
<dbReference type="AlphaFoldDB" id="A0A0W0FXR1"/>
<comment type="caution">
    <text evidence="1">The sequence shown here is derived from an EMBL/GenBank/DDBJ whole genome shotgun (WGS) entry which is preliminary data.</text>
</comment>